<proteinExistence type="inferred from homology"/>
<accession>A0A9Y2IKU5</accession>
<dbReference type="PANTHER" id="PTHR22946">
    <property type="entry name" value="DIENELACTONE HYDROLASE DOMAIN-CONTAINING PROTEIN-RELATED"/>
    <property type="match status" value="1"/>
</dbReference>
<evidence type="ECO:0008006" key="4">
    <source>
        <dbReference type="Google" id="ProtNLM"/>
    </source>
</evidence>
<name>A0A9Y2IKU5_9PSEU</name>
<dbReference type="Gene3D" id="3.40.50.1820">
    <property type="entry name" value="alpha/beta hydrolase"/>
    <property type="match status" value="1"/>
</dbReference>
<gene>
    <name evidence="2" type="ORF">QRX50_09750</name>
</gene>
<reference evidence="2 3" key="1">
    <citation type="submission" date="2023-06" db="EMBL/GenBank/DDBJ databases">
        <authorList>
            <person name="Oyuntsetseg B."/>
            <person name="Kim S.B."/>
        </authorList>
    </citation>
    <scope>NUCLEOTIDE SEQUENCE [LARGE SCALE GENOMIC DNA]</scope>
    <source>
        <strain evidence="2 3">2-15</strain>
    </source>
</reference>
<evidence type="ECO:0000313" key="3">
    <source>
        <dbReference type="Proteomes" id="UP001236014"/>
    </source>
</evidence>
<evidence type="ECO:0000256" key="1">
    <source>
        <dbReference type="ARBA" id="ARBA00008645"/>
    </source>
</evidence>
<comment type="similarity">
    <text evidence="1">Belongs to the AB hydrolase superfamily.</text>
</comment>
<dbReference type="SUPFAM" id="SSF53474">
    <property type="entry name" value="alpha/beta-Hydrolases"/>
    <property type="match status" value="1"/>
</dbReference>
<organism evidence="2 3">
    <name type="scientific">Amycolatopsis carbonis</name>
    <dbReference type="NCBI Taxonomy" id="715471"/>
    <lineage>
        <taxon>Bacteria</taxon>
        <taxon>Bacillati</taxon>
        <taxon>Actinomycetota</taxon>
        <taxon>Actinomycetes</taxon>
        <taxon>Pseudonocardiales</taxon>
        <taxon>Pseudonocardiaceae</taxon>
        <taxon>Amycolatopsis</taxon>
    </lineage>
</organism>
<keyword evidence="3" id="KW-1185">Reference proteome</keyword>
<dbReference type="Gene3D" id="1.20.1440.110">
    <property type="entry name" value="acylaminoacyl peptidase"/>
    <property type="match status" value="1"/>
</dbReference>
<dbReference type="RefSeq" id="WP_285971627.1">
    <property type="nucleotide sequence ID" value="NZ_CP127294.1"/>
</dbReference>
<dbReference type="InterPro" id="IPR029058">
    <property type="entry name" value="AB_hydrolase_fold"/>
</dbReference>
<dbReference type="EMBL" id="CP127294">
    <property type="protein sequence ID" value="WIX81015.1"/>
    <property type="molecule type" value="Genomic_DNA"/>
</dbReference>
<dbReference type="InterPro" id="IPR050261">
    <property type="entry name" value="FrsA_esterase"/>
</dbReference>
<evidence type="ECO:0000313" key="2">
    <source>
        <dbReference type="EMBL" id="WIX81015.1"/>
    </source>
</evidence>
<sequence>MVALVSHGNKVISAGFFRDDELDFATRGVLGRAVRGASEVGEVLATIARVGRAADWAREWERTAARVQEEAVKAREAGHLVSAGSHYLRAATYWACVVDGLSTGDDTVALTEAFKSHRECWEAVVDCSDGAFLRVPVPYEGTELPGYLLRPDASGTSRRTLVITNGSDGALSDLWTSAAAGALARGWNAFLYDGPGQQSMLFDRETCFRHDWEAVLTPVVDTLVERPDVVELAGYGISQAGYWLPRALAFEHRLAAAVLDPGVVDVSASWTRSLSKGMRTALEHGERDAFNRDMGLAVRLPGLRRTLTLRARPYSHEDWYDLFKAVEKYRLEEETVAAISTPLLITDPDDEQFWPGQSSRLAELVRGRGGRADLLRFTVEEGANEHVQPMGRLLTENRMFDWLEELVPPRPA</sequence>
<dbReference type="Proteomes" id="UP001236014">
    <property type="component" value="Chromosome"/>
</dbReference>
<dbReference type="PANTHER" id="PTHR22946:SF12">
    <property type="entry name" value="CONIDIAL PIGMENT BIOSYNTHESIS PROTEIN AYG1 (AFU_ORTHOLOGUE AFUA_2G17550)"/>
    <property type="match status" value="1"/>
</dbReference>
<dbReference type="AlphaFoldDB" id="A0A9Y2IKU5"/>
<dbReference type="KEGG" id="acab:QRX50_09750"/>
<protein>
    <recommendedName>
        <fullName evidence="4">Dipeptidyl aminopeptidase</fullName>
    </recommendedName>
</protein>